<keyword evidence="4" id="KW-1185">Reference proteome</keyword>
<reference evidence="4" key="1">
    <citation type="journal article" date="2019" name="Int. J. Syst. Evol. Microbiol.">
        <title>The Global Catalogue of Microorganisms (GCM) 10K type strain sequencing project: providing services to taxonomists for standard genome sequencing and annotation.</title>
        <authorList>
            <consortium name="The Broad Institute Genomics Platform"/>
            <consortium name="The Broad Institute Genome Sequencing Center for Infectious Disease"/>
            <person name="Wu L."/>
            <person name="Ma J."/>
        </authorList>
    </citation>
    <scope>NUCLEOTIDE SEQUENCE [LARGE SCALE GENOMIC DNA]</scope>
    <source>
        <strain evidence="4">JCM 30234</strain>
    </source>
</reference>
<keyword evidence="1" id="KW-1133">Transmembrane helix</keyword>
<feature type="transmembrane region" description="Helical" evidence="1">
    <location>
        <begin position="37"/>
        <end position="55"/>
    </location>
</feature>
<organism evidence="3 4">
    <name type="scientific">Lentibacillus kimchii</name>
    <dbReference type="NCBI Taxonomy" id="1542911"/>
    <lineage>
        <taxon>Bacteria</taxon>
        <taxon>Bacillati</taxon>
        <taxon>Bacillota</taxon>
        <taxon>Bacilli</taxon>
        <taxon>Bacillales</taxon>
        <taxon>Bacillaceae</taxon>
        <taxon>Lentibacillus</taxon>
    </lineage>
</organism>
<dbReference type="InterPro" id="IPR009936">
    <property type="entry name" value="DUF1468"/>
</dbReference>
<accession>A0ABW2UUP8</accession>
<evidence type="ECO:0000256" key="1">
    <source>
        <dbReference type="SAM" id="Phobius"/>
    </source>
</evidence>
<dbReference type="RefSeq" id="WP_382359388.1">
    <property type="nucleotide sequence ID" value="NZ_JBHTGR010000040.1"/>
</dbReference>
<comment type="caution">
    <text evidence="3">The sequence shown here is derived from an EMBL/GenBank/DDBJ whole genome shotgun (WGS) entry which is preliminary data.</text>
</comment>
<evidence type="ECO:0000313" key="4">
    <source>
        <dbReference type="Proteomes" id="UP001596620"/>
    </source>
</evidence>
<gene>
    <name evidence="3" type="ORF">ACFQU8_09895</name>
</gene>
<feature type="transmembrane region" description="Helical" evidence="1">
    <location>
        <begin position="76"/>
        <end position="93"/>
    </location>
</feature>
<name>A0ABW2UUP8_9BACI</name>
<protein>
    <submittedName>
        <fullName evidence="3">Tripartite tricarboxylate transporter TctB family protein</fullName>
    </submittedName>
</protein>
<feature type="transmembrane region" description="Helical" evidence="1">
    <location>
        <begin position="123"/>
        <end position="142"/>
    </location>
</feature>
<evidence type="ECO:0000259" key="2">
    <source>
        <dbReference type="Pfam" id="PF07331"/>
    </source>
</evidence>
<keyword evidence="1" id="KW-0472">Membrane</keyword>
<dbReference type="Proteomes" id="UP001596620">
    <property type="component" value="Unassembled WGS sequence"/>
</dbReference>
<feature type="transmembrane region" description="Helical" evidence="1">
    <location>
        <begin position="99"/>
        <end position="116"/>
    </location>
</feature>
<feature type="domain" description="DUF1468" evidence="2">
    <location>
        <begin position="5"/>
        <end position="147"/>
    </location>
</feature>
<dbReference type="EMBL" id="JBHTGR010000040">
    <property type="protein sequence ID" value="MFC7747539.1"/>
    <property type="molecule type" value="Genomic_DNA"/>
</dbReference>
<dbReference type="Pfam" id="PF07331">
    <property type="entry name" value="TctB"/>
    <property type="match status" value="1"/>
</dbReference>
<proteinExistence type="predicted"/>
<keyword evidence="1" id="KW-0812">Transmembrane</keyword>
<sequence>MFRLIMPVFLIVLSTSYLILTFNMDKAQVGNPDAPRYFPMIIGFFLLVMSVIYLVQEWRRRREIIEDVKELSSGRTPKLIGVTIVLILIYTFLFERIGFLYSTILFLGALLFLVNGRKHWLQNIIVAVVFSFLSWYSFAQLLNVSLP</sequence>
<evidence type="ECO:0000313" key="3">
    <source>
        <dbReference type="EMBL" id="MFC7747539.1"/>
    </source>
</evidence>